<evidence type="ECO:0000313" key="1">
    <source>
        <dbReference type="EMBL" id="QBN17476.1"/>
    </source>
</evidence>
<accession>A0A4P6Y5M5</accession>
<reference evidence="2" key="1">
    <citation type="submission" date="2019-03" db="EMBL/GenBank/DDBJ databases">
        <title>Flavobacterium sp.</title>
        <authorList>
            <person name="Kim H."/>
        </authorList>
    </citation>
    <scope>NUCLEOTIDE SEQUENCE [LARGE SCALE GENOMIC DNA]</scope>
    <source>
        <strain evidence="2">GS13</strain>
    </source>
</reference>
<organism evidence="1 2">
    <name type="scientific">Flavobacterium nackdongense</name>
    <dbReference type="NCBI Taxonomy" id="2547394"/>
    <lineage>
        <taxon>Bacteria</taxon>
        <taxon>Pseudomonadati</taxon>
        <taxon>Bacteroidota</taxon>
        <taxon>Flavobacteriia</taxon>
        <taxon>Flavobacteriales</taxon>
        <taxon>Flavobacteriaceae</taxon>
        <taxon>Flavobacterium</taxon>
    </lineage>
</organism>
<dbReference type="AlphaFoldDB" id="A0A4P6Y5M5"/>
<gene>
    <name evidence="1" type="ORF">E1750_01235</name>
</gene>
<dbReference type="OrthoDB" id="1366681at2"/>
<protein>
    <submittedName>
        <fullName evidence="1">Uncharacterized protein</fullName>
    </submittedName>
</protein>
<dbReference type="RefSeq" id="WP_133275007.1">
    <property type="nucleotide sequence ID" value="NZ_CP037933.1"/>
</dbReference>
<dbReference type="KEGG" id="fnk:E1750_01235"/>
<name>A0A4P6Y5M5_9FLAO</name>
<keyword evidence="2" id="KW-1185">Reference proteome</keyword>
<proteinExistence type="predicted"/>
<evidence type="ECO:0000313" key="2">
    <source>
        <dbReference type="Proteomes" id="UP000291124"/>
    </source>
</evidence>
<sequence>MEDPCTLYKSQCEKAKEVLELLEKHREEIYQKLKFDESNAVLHKELRTVNLDIKITLNEIEHAEFRIQECESDNNSILN</sequence>
<dbReference type="Proteomes" id="UP000291124">
    <property type="component" value="Chromosome"/>
</dbReference>
<dbReference type="EMBL" id="CP037933">
    <property type="protein sequence ID" value="QBN17476.1"/>
    <property type="molecule type" value="Genomic_DNA"/>
</dbReference>